<evidence type="ECO:0000313" key="6">
    <source>
        <dbReference type="Proteomes" id="UP000546252"/>
    </source>
</evidence>
<keyword evidence="1" id="KW-0238">DNA-binding</keyword>
<dbReference type="STRING" id="317018.AVL63_00125"/>
<gene>
    <name evidence="3" type="ORF">AVL63_00125</name>
    <name evidence="4" type="ORF">HNR24_001659</name>
</gene>
<evidence type="ECO:0000256" key="1">
    <source>
        <dbReference type="ARBA" id="ARBA00023125"/>
    </source>
</evidence>
<dbReference type="EMBL" id="LQBM01000003">
    <property type="protein sequence ID" value="KUG58539.1"/>
    <property type="molecule type" value="Genomic_DNA"/>
</dbReference>
<dbReference type="CDD" id="cd00383">
    <property type="entry name" value="trans_reg_C"/>
    <property type="match status" value="1"/>
</dbReference>
<dbReference type="GO" id="GO:0004852">
    <property type="term" value="F:uroporphyrinogen-III synthase activity"/>
    <property type="evidence" value="ECO:0007669"/>
    <property type="project" value="UniProtKB-EC"/>
</dbReference>
<evidence type="ECO:0000259" key="2">
    <source>
        <dbReference type="SMART" id="SM00862"/>
    </source>
</evidence>
<evidence type="ECO:0000313" key="3">
    <source>
        <dbReference type="EMBL" id="KUG58539.1"/>
    </source>
</evidence>
<dbReference type="AlphaFoldDB" id="A0A0W8IF75"/>
<reference evidence="4 6" key="3">
    <citation type="submission" date="2020-08" db="EMBL/GenBank/DDBJ databases">
        <title>Sequencing the genomes of 1000 actinobacteria strains.</title>
        <authorList>
            <person name="Klenk H.-P."/>
        </authorList>
    </citation>
    <scope>NUCLEOTIDE SEQUENCE [LARGE SCALE GENOMIC DNA]</scope>
    <source>
        <strain evidence="4 6">DSM 19081</strain>
    </source>
</reference>
<dbReference type="RefSeq" id="WP_058888222.1">
    <property type="nucleotide sequence ID" value="NZ_BAAAKT010000004.1"/>
</dbReference>
<dbReference type="Pfam" id="PF00486">
    <property type="entry name" value="Trans_reg_C"/>
    <property type="match status" value="1"/>
</dbReference>
<proteinExistence type="predicted"/>
<dbReference type="SMART" id="SM00862">
    <property type="entry name" value="Trans_reg_C"/>
    <property type="match status" value="1"/>
</dbReference>
<dbReference type="GO" id="GO:0003677">
    <property type="term" value="F:DNA binding"/>
    <property type="evidence" value="ECO:0007669"/>
    <property type="project" value="UniProtKB-KW"/>
</dbReference>
<comment type="caution">
    <text evidence="3">The sequence shown here is derived from an EMBL/GenBank/DDBJ whole genome shotgun (WGS) entry which is preliminary data.</text>
</comment>
<sequence length="109" mass="11744">MTIPARPPAEADSALRLHTSSGEIQVSGDTLHLPPPNTAPVQLAPGPLAVMRALMKAQGAVLSREHLLAMLPHCGSEHALEMWVSRLRQALPDPSMVKTVVKRGYRLVV</sequence>
<name>A0A0W8IF75_9MICC</name>
<dbReference type="InterPro" id="IPR016032">
    <property type="entry name" value="Sig_transdc_resp-reg_C-effctor"/>
</dbReference>
<keyword evidence="5" id="KW-1185">Reference proteome</keyword>
<dbReference type="Proteomes" id="UP000546252">
    <property type="component" value="Unassembled WGS sequence"/>
</dbReference>
<reference evidence="5" key="1">
    <citation type="submission" date="2015-12" db="EMBL/GenBank/DDBJ databases">
        <authorList>
            <person name="Nair G.R."/>
            <person name="Kaur G."/>
            <person name="Mayilraj S."/>
        </authorList>
    </citation>
    <scope>NUCLEOTIDE SEQUENCE [LARGE SCALE GENOMIC DNA]</scope>
    <source>
        <strain evidence="5">CD08_7</strain>
    </source>
</reference>
<dbReference type="GO" id="GO:0006355">
    <property type="term" value="P:regulation of DNA-templated transcription"/>
    <property type="evidence" value="ECO:0007669"/>
    <property type="project" value="InterPro"/>
</dbReference>
<accession>A0A0W8IF75</accession>
<dbReference type="EC" id="4.2.1.75" evidence="4"/>
<dbReference type="GO" id="GO:0000160">
    <property type="term" value="P:phosphorelay signal transduction system"/>
    <property type="evidence" value="ECO:0007669"/>
    <property type="project" value="InterPro"/>
</dbReference>
<reference evidence="3" key="2">
    <citation type="submission" date="2015-12" db="EMBL/GenBank/DDBJ databases">
        <authorList>
            <person name="Shamseldin A."/>
            <person name="Moawad H."/>
            <person name="Abd El-Rahim W.M."/>
            <person name="Sadowsky M.J."/>
        </authorList>
    </citation>
    <scope>NUCLEOTIDE SEQUENCE [LARGE SCALE GENOMIC DNA]</scope>
    <source>
        <strain evidence="3">CD08_7</strain>
    </source>
</reference>
<dbReference type="OrthoDB" id="213853at2"/>
<protein>
    <submittedName>
        <fullName evidence="4">Uroporphyrinogen-III synthase</fullName>
        <ecNumber evidence="4">4.2.1.75</ecNumber>
    </submittedName>
</protein>
<dbReference type="Proteomes" id="UP000054023">
    <property type="component" value="Unassembled WGS sequence"/>
</dbReference>
<feature type="domain" description="OmpR/PhoB-type" evidence="2">
    <location>
        <begin position="38"/>
        <end position="107"/>
    </location>
</feature>
<evidence type="ECO:0000313" key="4">
    <source>
        <dbReference type="EMBL" id="MBA8921726.1"/>
    </source>
</evidence>
<keyword evidence="4" id="KW-0456">Lyase</keyword>
<dbReference type="InterPro" id="IPR001867">
    <property type="entry name" value="OmpR/PhoB-type_DNA-bd"/>
</dbReference>
<dbReference type="SUPFAM" id="SSF46894">
    <property type="entry name" value="C-terminal effector domain of the bipartite response regulators"/>
    <property type="match status" value="1"/>
</dbReference>
<evidence type="ECO:0000313" key="5">
    <source>
        <dbReference type="Proteomes" id="UP000054023"/>
    </source>
</evidence>
<dbReference type="InterPro" id="IPR036388">
    <property type="entry name" value="WH-like_DNA-bd_sf"/>
</dbReference>
<dbReference type="EMBL" id="JACJIH010000001">
    <property type="protein sequence ID" value="MBA8921726.1"/>
    <property type="molecule type" value="Genomic_DNA"/>
</dbReference>
<organism evidence="3 5">
    <name type="scientific">Nesterenkonia jeotgali</name>
    <dbReference type="NCBI Taxonomy" id="317018"/>
    <lineage>
        <taxon>Bacteria</taxon>
        <taxon>Bacillati</taxon>
        <taxon>Actinomycetota</taxon>
        <taxon>Actinomycetes</taxon>
        <taxon>Micrococcales</taxon>
        <taxon>Micrococcaceae</taxon>
        <taxon>Nesterenkonia</taxon>
    </lineage>
</organism>
<dbReference type="Gene3D" id="1.10.10.10">
    <property type="entry name" value="Winged helix-like DNA-binding domain superfamily/Winged helix DNA-binding domain"/>
    <property type="match status" value="1"/>
</dbReference>